<dbReference type="InterPro" id="IPR052991">
    <property type="entry name" value="Non-func_TypeII_TA_Antitoxin"/>
</dbReference>
<accession>A0A317E922</accession>
<evidence type="ECO:0000313" key="2">
    <source>
        <dbReference type="EMBL" id="PWR22710.1"/>
    </source>
</evidence>
<dbReference type="InterPro" id="IPR002145">
    <property type="entry name" value="CopG"/>
</dbReference>
<dbReference type="InterPro" id="IPR010985">
    <property type="entry name" value="Ribbon_hlx_hlx"/>
</dbReference>
<dbReference type="Proteomes" id="UP000245461">
    <property type="component" value="Unassembled WGS sequence"/>
</dbReference>
<feature type="domain" description="Ribbon-helix-helix protein CopG" evidence="1">
    <location>
        <begin position="3"/>
        <end position="41"/>
    </location>
</feature>
<dbReference type="EMBL" id="QGLE01000006">
    <property type="protein sequence ID" value="PWR22710.1"/>
    <property type="molecule type" value="Genomic_DNA"/>
</dbReference>
<comment type="caution">
    <text evidence="2">The sequence shown here is derived from an EMBL/GenBank/DDBJ whole genome shotgun (WGS) entry which is preliminary data.</text>
</comment>
<keyword evidence="3" id="KW-1185">Reference proteome</keyword>
<evidence type="ECO:0000313" key="3">
    <source>
        <dbReference type="Proteomes" id="UP000245461"/>
    </source>
</evidence>
<dbReference type="GO" id="GO:0006355">
    <property type="term" value="P:regulation of DNA-templated transcription"/>
    <property type="evidence" value="ECO:0007669"/>
    <property type="project" value="InterPro"/>
</dbReference>
<evidence type="ECO:0000259" key="1">
    <source>
        <dbReference type="Pfam" id="PF01402"/>
    </source>
</evidence>
<dbReference type="RefSeq" id="WP_109906294.1">
    <property type="nucleotide sequence ID" value="NZ_QGLE01000006.1"/>
</dbReference>
<gene>
    <name evidence="2" type="ORF">DKG74_11695</name>
</gene>
<dbReference type="OrthoDB" id="7191563at2"/>
<organism evidence="2 3">
    <name type="scientific">Zavarzinia aquatilis</name>
    <dbReference type="NCBI Taxonomy" id="2211142"/>
    <lineage>
        <taxon>Bacteria</taxon>
        <taxon>Pseudomonadati</taxon>
        <taxon>Pseudomonadota</taxon>
        <taxon>Alphaproteobacteria</taxon>
        <taxon>Rhodospirillales</taxon>
        <taxon>Zavarziniaceae</taxon>
        <taxon>Zavarzinia</taxon>
    </lineage>
</organism>
<dbReference type="AlphaFoldDB" id="A0A317E922"/>
<sequence>MPKALTIRLDDETAAALDRLTDQTGRPRQWLVEQAIADYLTVNAWQVERIKDGLAAARRGDFASDEEMAAIARRFAPR</sequence>
<proteinExistence type="predicted"/>
<dbReference type="CDD" id="cd22233">
    <property type="entry name" value="RHH_CopAso-like"/>
    <property type="match status" value="1"/>
</dbReference>
<protein>
    <submittedName>
        <fullName evidence="2">CopG family transcriptional regulator</fullName>
    </submittedName>
</protein>
<dbReference type="PANTHER" id="PTHR40688:SF2">
    <property type="entry name" value="RIBBON-HELIX-HELIX PROTEIN COPG DOMAIN-CONTAINING PROTEIN"/>
    <property type="match status" value="1"/>
</dbReference>
<dbReference type="PANTHER" id="PTHR40688">
    <property type="match status" value="1"/>
</dbReference>
<reference evidence="2 3" key="1">
    <citation type="submission" date="2018-05" db="EMBL/GenBank/DDBJ databases">
        <title>Zavarzinia sp. HR-AS.</title>
        <authorList>
            <person name="Lee Y."/>
            <person name="Jeon C.O."/>
        </authorList>
    </citation>
    <scope>NUCLEOTIDE SEQUENCE [LARGE SCALE GENOMIC DNA]</scope>
    <source>
        <strain evidence="2 3">HR-AS</strain>
    </source>
</reference>
<dbReference type="Pfam" id="PF01402">
    <property type="entry name" value="RHH_1"/>
    <property type="match status" value="1"/>
</dbReference>
<dbReference type="SUPFAM" id="SSF47598">
    <property type="entry name" value="Ribbon-helix-helix"/>
    <property type="match status" value="1"/>
</dbReference>
<name>A0A317E922_9PROT</name>